<organism evidence="1 2">
    <name type="scientific">Oxynema aestuarii AP17</name>
    <dbReference type="NCBI Taxonomy" id="2064643"/>
    <lineage>
        <taxon>Bacteria</taxon>
        <taxon>Bacillati</taxon>
        <taxon>Cyanobacteriota</taxon>
        <taxon>Cyanophyceae</taxon>
        <taxon>Oscillatoriophycideae</taxon>
        <taxon>Oscillatoriales</taxon>
        <taxon>Oscillatoriaceae</taxon>
        <taxon>Oxynema</taxon>
        <taxon>Oxynema aestuarii</taxon>
    </lineage>
</organism>
<sequence>MFDTAIALGKHQRLKFTILAAMVGSVVGCSYLAESGFNHTEIGDLKSNWQNYSTVYVRGTVGDRAPFLETGAYQLQDGTGSIWVVGKQPLPERAEEVLIKGQVKYQSIPIAGRDFGEVYIEQQKLLQRTPAPASN</sequence>
<dbReference type="EMBL" id="CP051167">
    <property type="protein sequence ID" value="QIZ69651.1"/>
    <property type="molecule type" value="Genomic_DNA"/>
</dbReference>
<gene>
    <name evidence="1" type="ORF">HCG48_02850</name>
</gene>
<dbReference type="RefSeq" id="WP_168567808.1">
    <property type="nucleotide sequence ID" value="NZ_CP051167.1"/>
</dbReference>
<keyword evidence="2" id="KW-1185">Reference proteome</keyword>
<evidence type="ECO:0000313" key="2">
    <source>
        <dbReference type="Proteomes" id="UP000500857"/>
    </source>
</evidence>
<evidence type="ECO:0000313" key="1">
    <source>
        <dbReference type="EMBL" id="QIZ69651.1"/>
    </source>
</evidence>
<accession>A0A6H1TSY1</accession>
<dbReference type="Proteomes" id="UP000500857">
    <property type="component" value="Chromosome"/>
</dbReference>
<dbReference type="AlphaFoldDB" id="A0A6H1TSY1"/>
<dbReference type="KEGG" id="oxy:HCG48_02850"/>
<protein>
    <submittedName>
        <fullName evidence="1">Uncharacterized protein</fullName>
    </submittedName>
</protein>
<proteinExistence type="predicted"/>
<name>A0A6H1TSY1_9CYAN</name>
<reference evidence="1 2" key="1">
    <citation type="submission" date="2020-04" db="EMBL/GenBank/DDBJ databases">
        <authorList>
            <person name="Basu S."/>
            <person name="Maruthanayagam V."/>
            <person name="Chakraborty S."/>
            <person name="Pramanik A."/>
            <person name="Mukherjee J."/>
            <person name="Brink B."/>
        </authorList>
    </citation>
    <scope>NUCLEOTIDE SEQUENCE [LARGE SCALE GENOMIC DNA]</scope>
    <source>
        <strain evidence="1 2">AP17</strain>
    </source>
</reference>